<sequence length="265" mass="30421">MNIIRKFVSYNAGPRLADMVLADYRLYHNTDVGSRNRYGKVCKGHYSPWLYQSINTIRIKLGHTPIDSYFTNRLGSTFEYEQTQETYGITALPNEVMREYNILLAINHLSNQTFSKAKLLELSLLPVVKLDIIGCSLAVTAVHADQEVKLYKDYMKNPEKRRSIASHLEKQHQILYALLKYGQVITSRPLESYYNVLDERQKYYDTVIFNIDTVRLVRSALTSESRSTVAIPAHVQITADQAVQRMIQSETVALLPPPPPSREQH</sequence>
<dbReference type="AlphaFoldDB" id="A0A8H7QF83"/>
<accession>A0A8H7QF83</accession>
<dbReference type="EMBL" id="JAEPRD010000436">
    <property type="protein sequence ID" value="KAG2191306.1"/>
    <property type="molecule type" value="Genomic_DNA"/>
</dbReference>
<comment type="caution">
    <text evidence="1">The sequence shown here is derived from an EMBL/GenBank/DDBJ whole genome shotgun (WGS) entry which is preliminary data.</text>
</comment>
<dbReference type="OrthoDB" id="2267587at2759"/>
<gene>
    <name evidence="1" type="ORF">INT47_011776</name>
</gene>
<dbReference type="Proteomes" id="UP000603453">
    <property type="component" value="Unassembled WGS sequence"/>
</dbReference>
<evidence type="ECO:0000313" key="1">
    <source>
        <dbReference type="EMBL" id="KAG2191306.1"/>
    </source>
</evidence>
<keyword evidence="2" id="KW-1185">Reference proteome</keyword>
<protein>
    <submittedName>
        <fullName evidence="1">Uncharacterized protein</fullName>
    </submittedName>
</protein>
<proteinExistence type="predicted"/>
<reference evidence="1" key="1">
    <citation type="submission" date="2020-12" db="EMBL/GenBank/DDBJ databases">
        <title>Metabolic potential, ecology and presence of endohyphal bacteria is reflected in genomic diversity of Mucoromycotina.</title>
        <authorList>
            <person name="Muszewska A."/>
            <person name="Okrasinska A."/>
            <person name="Steczkiewicz K."/>
            <person name="Drgas O."/>
            <person name="Orlowska M."/>
            <person name="Perlinska-Lenart U."/>
            <person name="Aleksandrzak-Piekarczyk T."/>
            <person name="Szatraj K."/>
            <person name="Zielenkiewicz U."/>
            <person name="Pilsyk S."/>
            <person name="Malc E."/>
            <person name="Mieczkowski P."/>
            <person name="Kruszewska J.S."/>
            <person name="Biernat P."/>
            <person name="Pawlowska J."/>
        </authorList>
    </citation>
    <scope>NUCLEOTIDE SEQUENCE</scope>
    <source>
        <strain evidence="1">WA0000017839</strain>
    </source>
</reference>
<organism evidence="1 2">
    <name type="scientific">Mucor saturninus</name>
    <dbReference type="NCBI Taxonomy" id="64648"/>
    <lineage>
        <taxon>Eukaryota</taxon>
        <taxon>Fungi</taxon>
        <taxon>Fungi incertae sedis</taxon>
        <taxon>Mucoromycota</taxon>
        <taxon>Mucoromycotina</taxon>
        <taxon>Mucoromycetes</taxon>
        <taxon>Mucorales</taxon>
        <taxon>Mucorineae</taxon>
        <taxon>Mucoraceae</taxon>
        <taxon>Mucor</taxon>
    </lineage>
</organism>
<name>A0A8H7QF83_9FUNG</name>
<evidence type="ECO:0000313" key="2">
    <source>
        <dbReference type="Proteomes" id="UP000603453"/>
    </source>
</evidence>